<dbReference type="OrthoDB" id="66620at2759"/>
<accession>A0A0G4EGJ1</accession>
<keyword evidence="2" id="KW-0812">Transmembrane</keyword>
<gene>
    <name evidence="3" type="ORF">Vbra_11632</name>
</gene>
<evidence type="ECO:0000256" key="2">
    <source>
        <dbReference type="SAM" id="Phobius"/>
    </source>
</evidence>
<name>A0A0G4EGJ1_VITBC</name>
<reference evidence="3 4" key="1">
    <citation type="submission" date="2014-11" db="EMBL/GenBank/DDBJ databases">
        <authorList>
            <person name="Zhu J."/>
            <person name="Qi W."/>
            <person name="Song R."/>
        </authorList>
    </citation>
    <scope>NUCLEOTIDE SEQUENCE [LARGE SCALE GENOMIC DNA]</scope>
</reference>
<keyword evidence="1" id="KW-0175">Coiled coil</keyword>
<dbReference type="AlphaFoldDB" id="A0A0G4EGJ1"/>
<dbReference type="PhylomeDB" id="A0A0G4EGJ1"/>
<feature type="transmembrane region" description="Helical" evidence="2">
    <location>
        <begin position="223"/>
        <end position="242"/>
    </location>
</feature>
<evidence type="ECO:0000256" key="1">
    <source>
        <dbReference type="SAM" id="Coils"/>
    </source>
</evidence>
<sequence length="460" mass="51424">MLKISPAIRHAELAGLRRVLNALDLLHQPSRRRIVRLSSRRSSNALPVVDGSHQEETAEALMERARRLRSEASVMEDEMLRLLTDDKEEVADEAAEEQRSAVAVAVAAEPGELAKERGEIWEALTEALAEERTKGEKVAKLLEALKLRDGVSLWDAESVLYRPTPLEQLKIYLKMRDVSNPARVLDIDGGSAVDKIALGLGVLCLVATGAVFLGALNWIPNDFVRYCVSLALISLPFTYMAVGIARPNDLFFFIAEVWRALSPKTAERLYYHEAAHFLVGYLLGLPIKSYSANSFLNRVEFYDDMDILTAADRPPESLRDRIQAGFEVPEGDRPREADDDDEVTLRRELRSGERRPRPGTVVNLERAKRAIVVASAGVAGEYLYCESAEGGSADIKWIDAVLRRTDPPLKRDERQDYMRWGVVEAYLLLDKYKTTLDALVDSFRAGRSIVECVKAIEDSA</sequence>
<dbReference type="PANTHER" id="PTHR33471">
    <property type="entry name" value="ATP-DEPENDENT ZINC METALLOPROTEASE-RELATED"/>
    <property type="match status" value="1"/>
</dbReference>
<organism evidence="3 4">
    <name type="scientific">Vitrella brassicaformis (strain CCMP3155)</name>
    <dbReference type="NCBI Taxonomy" id="1169540"/>
    <lineage>
        <taxon>Eukaryota</taxon>
        <taxon>Sar</taxon>
        <taxon>Alveolata</taxon>
        <taxon>Colpodellida</taxon>
        <taxon>Vitrellaceae</taxon>
        <taxon>Vitrella</taxon>
    </lineage>
</organism>
<keyword evidence="2" id="KW-0472">Membrane</keyword>
<dbReference type="PANTHER" id="PTHR33471:SF7">
    <property type="entry name" value="ATP-DEPENDENT ZINC METALLOPROTEASE-RELATED"/>
    <property type="match status" value="1"/>
</dbReference>
<dbReference type="Proteomes" id="UP000041254">
    <property type="component" value="Unassembled WGS sequence"/>
</dbReference>
<dbReference type="EMBL" id="CDMY01000223">
    <property type="protein sequence ID" value="CEL94590.1"/>
    <property type="molecule type" value="Genomic_DNA"/>
</dbReference>
<keyword evidence="4" id="KW-1185">Reference proteome</keyword>
<evidence type="ECO:0008006" key="5">
    <source>
        <dbReference type="Google" id="ProtNLM"/>
    </source>
</evidence>
<dbReference type="VEuPathDB" id="CryptoDB:Vbra_11632"/>
<protein>
    <recommendedName>
        <fullName evidence="5">Peptidase M41 domain-containing protein</fullName>
    </recommendedName>
</protein>
<dbReference type="InParanoid" id="A0A0G4EGJ1"/>
<feature type="transmembrane region" description="Helical" evidence="2">
    <location>
        <begin position="196"/>
        <end position="217"/>
    </location>
</feature>
<feature type="coiled-coil region" evidence="1">
    <location>
        <begin position="58"/>
        <end position="100"/>
    </location>
</feature>
<keyword evidence="2" id="KW-1133">Transmembrane helix</keyword>
<evidence type="ECO:0000313" key="3">
    <source>
        <dbReference type="EMBL" id="CEL94590.1"/>
    </source>
</evidence>
<proteinExistence type="predicted"/>
<dbReference type="OMA" id="QARTHDV"/>
<evidence type="ECO:0000313" key="4">
    <source>
        <dbReference type="Proteomes" id="UP000041254"/>
    </source>
</evidence>